<dbReference type="RefSeq" id="WP_212904394.1">
    <property type="nucleotide sequence ID" value="NZ_BOPZ01000021.1"/>
</dbReference>
<dbReference type="EMBL" id="BOPZ01000021">
    <property type="protein sequence ID" value="GIM29702.1"/>
    <property type="molecule type" value="Genomic_DNA"/>
</dbReference>
<evidence type="ECO:0000313" key="4">
    <source>
        <dbReference type="Proteomes" id="UP000679179"/>
    </source>
</evidence>
<comment type="caution">
    <text evidence="3">The sequence shown here is derived from an EMBL/GenBank/DDBJ whole genome shotgun (WGS) entry which is preliminary data.</text>
</comment>
<dbReference type="Pfam" id="PF02625">
    <property type="entry name" value="XdhC_CoxI"/>
    <property type="match status" value="1"/>
</dbReference>
<dbReference type="InterPro" id="IPR052698">
    <property type="entry name" value="MoCofactor_Util/Proc"/>
</dbReference>
<accession>A0A919VGZ3</accession>
<dbReference type="InterPro" id="IPR027051">
    <property type="entry name" value="XdhC_Rossmann_dom"/>
</dbReference>
<dbReference type="PANTHER" id="PTHR30388:SF6">
    <property type="entry name" value="XANTHINE DEHYDROGENASE SUBUNIT A-RELATED"/>
    <property type="match status" value="1"/>
</dbReference>
<sequence length="269" mass="29673">MEELILKEIYKSLTEGLSVALVTITESIGSTPRNSGSIMAVWEDGTIKGSVGGGSIEYKIIEKAKNCLVNKEDSNFHYILNENGDIGMQCGGAARGYIKVFLPRNKLLIIGGGHIGEQLYKLGKIIGFYTVIFDDRQEYANEKIYSEADEIIYGDIEEKLARYPVDESCYIVVVSRGHESDLKAVRSVVGRSGAYLGMIGSARKTQIVINKLLEEGISKEELEKVYAPIGLDISSEVPEEIALAIISEILLVKNNGTLNHRKDIKRVKI</sequence>
<feature type="domain" description="XdhC- CoxI" evidence="1">
    <location>
        <begin position="14"/>
        <end position="73"/>
    </location>
</feature>
<proteinExistence type="predicted"/>
<dbReference type="Pfam" id="PF13478">
    <property type="entry name" value="XdhC_C"/>
    <property type="match status" value="1"/>
</dbReference>
<dbReference type="Proteomes" id="UP000679179">
    <property type="component" value="Unassembled WGS sequence"/>
</dbReference>
<dbReference type="InterPro" id="IPR003777">
    <property type="entry name" value="XdhC_CoxI"/>
</dbReference>
<dbReference type="PANTHER" id="PTHR30388">
    <property type="entry name" value="ALDEHYDE OXIDOREDUCTASE MOLYBDENUM COFACTOR ASSEMBLY PROTEIN"/>
    <property type="match status" value="1"/>
</dbReference>
<organism evidence="3 4">
    <name type="scientific">Clostridium polyendosporum</name>
    <dbReference type="NCBI Taxonomy" id="69208"/>
    <lineage>
        <taxon>Bacteria</taxon>
        <taxon>Bacillati</taxon>
        <taxon>Bacillota</taxon>
        <taxon>Clostridia</taxon>
        <taxon>Eubacteriales</taxon>
        <taxon>Clostridiaceae</taxon>
        <taxon>Clostridium</taxon>
    </lineage>
</organism>
<protein>
    <submittedName>
        <fullName evidence="3">Xanthine dehydrogenase accessory factor</fullName>
    </submittedName>
</protein>
<evidence type="ECO:0000259" key="2">
    <source>
        <dbReference type="Pfam" id="PF13478"/>
    </source>
</evidence>
<dbReference type="Gene3D" id="3.40.50.720">
    <property type="entry name" value="NAD(P)-binding Rossmann-like Domain"/>
    <property type="match status" value="1"/>
</dbReference>
<dbReference type="AlphaFoldDB" id="A0A919VGZ3"/>
<gene>
    <name evidence="3" type="ORF">CPJCM30710_23680</name>
</gene>
<evidence type="ECO:0000259" key="1">
    <source>
        <dbReference type="Pfam" id="PF02625"/>
    </source>
</evidence>
<name>A0A919VGZ3_9CLOT</name>
<feature type="domain" description="XdhC Rossmann" evidence="2">
    <location>
        <begin position="107"/>
        <end position="249"/>
    </location>
</feature>
<keyword evidence="4" id="KW-1185">Reference proteome</keyword>
<evidence type="ECO:0000313" key="3">
    <source>
        <dbReference type="EMBL" id="GIM29702.1"/>
    </source>
</evidence>
<reference evidence="3" key="1">
    <citation type="submission" date="2021-03" db="EMBL/GenBank/DDBJ databases">
        <title>Taxonomic study of Clostridium polyendosporum from meadow-gley soil under rice.</title>
        <authorList>
            <person name="Kobayashi H."/>
            <person name="Tanizawa Y."/>
            <person name="Yagura M."/>
        </authorList>
    </citation>
    <scope>NUCLEOTIDE SEQUENCE</scope>
    <source>
        <strain evidence="3">JCM 30710</strain>
    </source>
</reference>